<dbReference type="InterPro" id="IPR000522">
    <property type="entry name" value="ABC_transptr_permease_BtuC"/>
</dbReference>
<evidence type="ECO:0000256" key="8">
    <source>
        <dbReference type="SAM" id="Phobius"/>
    </source>
</evidence>
<evidence type="ECO:0000313" key="9">
    <source>
        <dbReference type="EMBL" id="KXA65160.1"/>
    </source>
</evidence>
<feature type="transmembrane region" description="Helical" evidence="8">
    <location>
        <begin position="202"/>
        <end position="222"/>
    </location>
</feature>
<keyword evidence="6 8" id="KW-1133">Transmembrane helix</keyword>
<feature type="transmembrane region" description="Helical" evidence="8">
    <location>
        <begin position="7"/>
        <end position="26"/>
    </location>
</feature>
<feature type="transmembrane region" description="Helical" evidence="8">
    <location>
        <begin position="251"/>
        <end position="277"/>
    </location>
</feature>
<dbReference type="EMBL" id="LRQT01000012">
    <property type="protein sequence ID" value="KXA65160.1"/>
    <property type="molecule type" value="Genomic_DNA"/>
</dbReference>
<evidence type="ECO:0000256" key="6">
    <source>
        <dbReference type="ARBA" id="ARBA00022989"/>
    </source>
</evidence>
<evidence type="ECO:0000313" key="10">
    <source>
        <dbReference type="EMBL" id="MDK7357458.1"/>
    </source>
</evidence>
<dbReference type="InterPro" id="IPR037294">
    <property type="entry name" value="ABC_BtuC-like"/>
</dbReference>
<dbReference type="AlphaFoldDB" id="A0A133S641"/>
<feature type="transmembrane region" description="Helical" evidence="8">
    <location>
        <begin position="129"/>
        <end position="148"/>
    </location>
</feature>
<dbReference type="GO" id="GO:0022857">
    <property type="term" value="F:transmembrane transporter activity"/>
    <property type="evidence" value="ECO:0007669"/>
    <property type="project" value="InterPro"/>
</dbReference>
<keyword evidence="4" id="KW-1003">Cell membrane</keyword>
<dbReference type="CDD" id="cd06550">
    <property type="entry name" value="TM_ABC_iron-siderophores_like"/>
    <property type="match status" value="1"/>
</dbReference>
<feature type="transmembrane region" description="Helical" evidence="8">
    <location>
        <begin position="100"/>
        <end position="123"/>
    </location>
</feature>
<feature type="transmembrane region" description="Helical" evidence="8">
    <location>
        <begin position="289"/>
        <end position="310"/>
    </location>
</feature>
<feature type="transmembrane region" description="Helical" evidence="8">
    <location>
        <begin position="72"/>
        <end position="93"/>
    </location>
</feature>
<protein>
    <submittedName>
        <fullName evidence="10">Iron ABC transporter permease</fullName>
    </submittedName>
    <submittedName>
        <fullName evidence="9">Iron chelate uptake ABC transporter, FeCT family, permease protein</fullName>
    </submittedName>
</protein>
<feature type="transmembrane region" description="Helical" evidence="8">
    <location>
        <begin position="322"/>
        <end position="339"/>
    </location>
</feature>
<proteinExistence type="inferred from homology"/>
<evidence type="ECO:0000256" key="1">
    <source>
        <dbReference type="ARBA" id="ARBA00004651"/>
    </source>
</evidence>
<dbReference type="STRING" id="39777.B7L28_00570"/>
<evidence type="ECO:0000256" key="3">
    <source>
        <dbReference type="ARBA" id="ARBA00022448"/>
    </source>
</evidence>
<dbReference type="GO" id="GO:0005886">
    <property type="term" value="C:plasma membrane"/>
    <property type="evidence" value="ECO:0007669"/>
    <property type="project" value="UniProtKB-SubCell"/>
</dbReference>
<accession>A0A133S641</accession>
<dbReference type="RefSeq" id="WP_005380070.1">
    <property type="nucleotide sequence ID" value="NZ_CACRUN010000009.1"/>
</dbReference>
<dbReference type="Proteomes" id="UP001236274">
    <property type="component" value="Unassembled WGS sequence"/>
</dbReference>
<comment type="caution">
    <text evidence="9">The sequence shown here is derived from an EMBL/GenBank/DDBJ whole genome shotgun (WGS) entry which is preliminary data.</text>
</comment>
<dbReference type="EMBL" id="JASORJ010000013">
    <property type="protein sequence ID" value="MDK7357458.1"/>
    <property type="molecule type" value="Genomic_DNA"/>
</dbReference>
<evidence type="ECO:0000313" key="11">
    <source>
        <dbReference type="Proteomes" id="UP000070226"/>
    </source>
</evidence>
<dbReference type="GO" id="GO:0033214">
    <property type="term" value="P:siderophore-iron import into cell"/>
    <property type="evidence" value="ECO:0007669"/>
    <property type="project" value="TreeGrafter"/>
</dbReference>
<reference evidence="10" key="2">
    <citation type="submission" date="2023-05" db="EMBL/GenBank/DDBJ databases">
        <title>Cataloging the Phylogenetic Diversity of Human Bladder Bacteria.</title>
        <authorList>
            <person name="Du J."/>
        </authorList>
    </citation>
    <scope>NUCLEOTIDE SEQUENCE</scope>
    <source>
        <strain evidence="10">UMB10101</strain>
    </source>
</reference>
<evidence type="ECO:0000256" key="2">
    <source>
        <dbReference type="ARBA" id="ARBA00007935"/>
    </source>
</evidence>
<keyword evidence="7 8" id="KW-0472">Membrane</keyword>
<dbReference type="PANTHER" id="PTHR30472:SF25">
    <property type="entry name" value="ABC TRANSPORTER PERMEASE PROTEIN MJ0876-RELATED"/>
    <property type="match status" value="1"/>
</dbReference>
<name>A0A133S641_9FIRM</name>
<organism evidence="9">
    <name type="scientific">Veillonella atypica</name>
    <dbReference type="NCBI Taxonomy" id="39777"/>
    <lineage>
        <taxon>Bacteria</taxon>
        <taxon>Bacillati</taxon>
        <taxon>Bacillota</taxon>
        <taxon>Negativicutes</taxon>
        <taxon>Veillonellales</taxon>
        <taxon>Veillonellaceae</taxon>
        <taxon>Veillonella</taxon>
    </lineage>
</organism>
<sequence>MLKRIGYTAGGFVLIGVLAVAILWGLSVGTVQFSLSQIFNIVMNQFSSPLAIDDPMNGPEQTIIWLLRMPRLLMAAIIGAGLAVSGVIMQAIVKNPLADPYILGISSGASLGATVAILFGIGVMFGENFVGVMAFIGAMAISFGVLFISNLGGRPNSVKLILGGLALSAVCSSFSSFVVYLADDKEGIQTITYWLMGSFAGAKWDMLPFIAVVVLVSIIFFWSQSRILNMMLLGDEVAITLGRDLHTYRQVYLIISSLIIGFVVYAAGMIGFVGLLIPHLVRMTIGTNHWTLIPFSALCGSIFLVIADGLCRCIIPHAELPIGILISLIGAPTFVYMLVRKNYGFGGE</sequence>
<dbReference type="PATRIC" id="fig|39777.7.peg.526"/>
<gene>
    <name evidence="9" type="ORF">HMPREF3233_00538</name>
    <name evidence="10" type="ORF">QP520_07450</name>
</gene>
<keyword evidence="5 8" id="KW-0812">Transmembrane</keyword>
<evidence type="ECO:0000256" key="7">
    <source>
        <dbReference type="ARBA" id="ARBA00023136"/>
    </source>
</evidence>
<dbReference type="SUPFAM" id="SSF81345">
    <property type="entry name" value="ABC transporter involved in vitamin B12 uptake, BtuC"/>
    <property type="match status" value="1"/>
</dbReference>
<comment type="subcellular location">
    <subcellularLocation>
        <location evidence="1">Cell membrane</location>
        <topology evidence="1">Multi-pass membrane protein</topology>
    </subcellularLocation>
</comment>
<dbReference type="FunFam" id="1.10.3470.10:FF:000001">
    <property type="entry name" value="Vitamin B12 ABC transporter permease BtuC"/>
    <property type="match status" value="1"/>
</dbReference>
<comment type="similarity">
    <text evidence="2">Belongs to the binding-protein-dependent transport system permease family. FecCD subfamily.</text>
</comment>
<dbReference type="Gene3D" id="1.10.3470.10">
    <property type="entry name" value="ABC transporter involved in vitamin B12 uptake, BtuC"/>
    <property type="match status" value="1"/>
</dbReference>
<evidence type="ECO:0000256" key="5">
    <source>
        <dbReference type="ARBA" id="ARBA00022692"/>
    </source>
</evidence>
<feature type="transmembrane region" description="Helical" evidence="8">
    <location>
        <begin position="160"/>
        <end position="182"/>
    </location>
</feature>
<dbReference type="Pfam" id="PF01032">
    <property type="entry name" value="FecCD"/>
    <property type="match status" value="1"/>
</dbReference>
<evidence type="ECO:0000256" key="4">
    <source>
        <dbReference type="ARBA" id="ARBA00022475"/>
    </source>
</evidence>
<dbReference type="Proteomes" id="UP000070226">
    <property type="component" value="Unassembled WGS sequence"/>
</dbReference>
<keyword evidence="3" id="KW-0813">Transport</keyword>
<dbReference type="PANTHER" id="PTHR30472">
    <property type="entry name" value="FERRIC ENTEROBACTIN TRANSPORT SYSTEM PERMEASE PROTEIN"/>
    <property type="match status" value="1"/>
</dbReference>
<reference evidence="9 11" key="1">
    <citation type="submission" date="2016-01" db="EMBL/GenBank/DDBJ databases">
        <authorList>
            <person name="Oliw E.H."/>
        </authorList>
    </citation>
    <scope>NUCLEOTIDE SEQUENCE [LARGE SCALE GENOMIC DNA]</scope>
    <source>
        <strain evidence="9 11">CMW7756B</strain>
    </source>
</reference>